<dbReference type="InterPro" id="IPR036259">
    <property type="entry name" value="MFS_trans_sf"/>
</dbReference>
<keyword evidence="4 6" id="KW-1133">Transmembrane helix</keyword>
<dbReference type="EMBL" id="KV921922">
    <property type="protein sequence ID" value="ORE06470.1"/>
    <property type="molecule type" value="Genomic_DNA"/>
</dbReference>
<feature type="transmembrane region" description="Helical" evidence="6">
    <location>
        <begin position="503"/>
        <end position="523"/>
    </location>
</feature>
<feature type="transmembrane region" description="Helical" evidence="6">
    <location>
        <begin position="21"/>
        <end position="50"/>
    </location>
</feature>
<feature type="transmembrane region" description="Helical" evidence="6">
    <location>
        <begin position="84"/>
        <end position="103"/>
    </location>
</feature>
<dbReference type="PANTHER" id="PTHR23506">
    <property type="entry name" value="GH10249P"/>
    <property type="match status" value="1"/>
</dbReference>
<evidence type="ECO:0000259" key="7">
    <source>
        <dbReference type="PROSITE" id="PS50850"/>
    </source>
</evidence>
<proteinExistence type="predicted"/>
<dbReference type="GO" id="GO:0022857">
    <property type="term" value="F:transmembrane transporter activity"/>
    <property type="evidence" value="ECO:0007669"/>
    <property type="project" value="InterPro"/>
</dbReference>
<keyword evidence="5 6" id="KW-0472">Membrane</keyword>
<organism evidence="8">
    <name type="scientific">Rhizopus microsporus var. microsporus</name>
    <dbReference type="NCBI Taxonomy" id="86635"/>
    <lineage>
        <taxon>Eukaryota</taxon>
        <taxon>Fungi</taxon>
        <taxon>Fungi incertae sedis</taxon>
        <taxon>Mucoromycota</taxon>
        <taxon>Mucoromycotina</taxon>
        <taxon>Mucoromycetes</taxon>
        <taxon>Mucorales</taxon>
        <taxon>Mucorineae</taxon>
        <taxon>Rhizopodaceae</taxon>
        <taxon>Rhizopus</taxon>
    </lineage>
</organism>
<comment type="subcellular location">
    <subcellularLocation>
        <location evidence="1">Membrane</location>
        <topology evidence="1">Multi-pass membrane protein</topology>
    </subcellularLocation>
</comment>
<evidence type="ECO:0000256" key="3">
    <source>
        <dbReference type="ARBA" id="ARBA00022692"/>
    </source>
</evidence>
<dbReference type="AlphaFoldDB" id="A0A1X0R357"/>
<evidence type="ECO:0000256" key="1">
    <source>
        <dbReference type="ARBA" id="ARBA00004141"/>
    </source>
</evidence>
<reference evidence="8" key="1">
    <citation type="journal article" date="2016" name="Proc. Natl. Acad. Sci. U.S.A.">
        <title>Lipid metabolic changes in an early divergent fungus govern the establishment of a mutualistic symbiosis with endobacteria.</title>
        <authorList>
            <person name="Lastovetsky O.A."/>
            <person name="Gaspar M.L."/>
            <person name="Mondo S.J."/>
            <person name="LaButti K.M."/>
            <person name="Sandor L."/>
            <person name="Grigoriev I.V."/>
            <person name="Henry S.A."/>
            <person name="Pawlowska T.E."/>
        </authorList>
    </citation>
    <scope>NUCLEOTIDE SEQUENCE [LARGE SCALE GENOMIC DNA]</scope>
    <source>
        <strain evidence="8">ATCC 52814</strain>
    </source>
</reference>
<name>A0A1X0R357_RHIZD</name>
<keyword evidence="2" id="KW-0813">Transport</keyword>
<dbReference type="PROSITE" id="PS50850">
    <property type="entry name" value="MFS"/>
    <property type="match status" value="1"/>
</dbReference>
<gene>
    <name evidence="8" type="ORF">BCV72DRAFT_335856</name>
</gene>
<dbReference type="SUPFAM" id="SSF103473">
    <property type="entry name" value="MFS general substrate transporter"/>
    <property type="match status" value="1"/>
</dbReference>
<accession>A0A1X0R357</accession>
<dbReference type="VEuPathDB" id="FungiDB:BCV72DRAFT_335856"/>
<dbReference type="PANTHER" id="PTHR23506:SF23">
    <property type="entry name" value="GH10249P"/>
    <property type="match status" value="1"/>
</dbReference>
<feature type="transmembrane region" description="Helical" evidence="6">
    <location>
        <begin position="449"/>
        <end position="469"/>
    </location>
</feature>
<feature type="transmembrane region" description="Helical" evidence="6">
    <location>
        <begin position="215"/>
        <end position="235"/>
    </location>
</feature>
<feature type="transmembrane region" description="Helical" evidence="6">
    <location>
        <begin position="128"/>
        <end position="148"/>
    </location>
</feature>
<feature type="transmembrane region" description="Helical" evidence="6">
    <location>
        <begin position="292"/>
        <end position="313"/>
    </location>
</feature>
<evidence type="ECO:0000256" key="5">
    <source>
        <dbReference type="ARBA" id="ARBA00023136"/>
    </source>
</evidence>
<evidence type="ECO:0000256" key="6">
    <source>
        <dbReference type="SAM" id="Phobius"/>
    </source>
</evidence>
<sequence length="524" mass="57068">MDAIKSFSKRKPFLLNIRSSKLYVLATVALSLFTDMVTESIIIPIVPFIIDAIERGVDMNSSHFDVYNSQLSNPESVSKDSGTLLALFSVGIIVGSLAFGYLGKNHLSNATTQFLYNIPGDRIKHRQILMVTGLFGLLGSTLLLMFAQRFWELLLARLLQGISSACVWTLGMCLMADRFPIEELGTQMGRVMVFHSTGLLAGPPIGALFEAKGYRAPFIFCIGIATADLVMRLFLIEPKRCPSGSFKTEEKQADDHATSANDTIVSDVSDDQCKAPSKNSVTYWILLKQPRLLNGLLMIFTYSFVLGALEATISVRMVTEWGMSSKEIGLLFLAEIFPTFISEPLSGIITDKYGPKVIVYPFWLLCAASTMLLGVPNKNTRGGIAPLIVVLAISAFSSSACLTPVVPEIAHVVRSQNEDDSDDGMGRSYGMFNIAFALGGVVGPLLGGYIYSAIGFFWLFIIMGVPFVIDAIDRGVSPEETITDSYYSSSYSYFSSAAKKTGFLLAAYAVGMIFGSLIIGYLGK</sequence>
<dbReference type="InterPro" id="IPR050930">
    <property type="entry name" value="MFS_Vesicular_Transporter"/>
</dbReference>
<dbReference type="OrthoDB" id="5086884at2759"/>
<evidence type="ECO:0000256" key="2">
    <source>
        <dbReference type="ARBA" id="ARBA00022448"/>
    </source>
</evidence>
<dbReference type="InterPro" id="IPR011701">
    <property type="entry name" value="MFS"/>
</dbReference>
<dbReference type="Gene3D" id="1.20.1250.20">
    <property type="entry name" value="MFS general substrate transporter like domains"/>
    <property type="match status" value="2"/>
</dbReference>
<dbReference type="InterPro" id="IPR020846">
    <property type="entry name" value="MFS_dom"/>
</dbReference>
<dbReference type="CDD" id="cd17325">
    <property type="entry name" value="MFS_MdtG_SLC18_like"/>
    <property type="match status" value="1"/>
</dbReference>
<feature type="transmembrane region" description="Helical" evidence="6">
    <location>
        <begin position="357"/>
        <end position="375"/>
    </location>
</feature>
<dbReference type="GO" id="GO:0016020">
    <property type="term" value="C:membrane"/>
    <property type="evidence" value="ECO:0007669"/>
    <property type="project" value="UniProtKB-SubCell"/>
</dbReference>
<protein>
    <submittedName>
        <fullName evidence="8">MFS general substrate transporter</fullName>
    </submittedName>
</protein>
<dbReference type="Proteomes" id="UP000242414">
    <property type="component" value="Unassembled WGS sequence"/>
</dbReference>
<evidence type="ECO:0000256" key="4">
    <source>
        <dbReference type="ARBA" id="ARBA00022989"/>
    </source>
</evidence>
<keyword evidence="3 6" id="KW-0812">Transmembrane</keyword>
<feature type="domain" description="Major facilitator superfamily (MFS) profile" evidence="7">
    <location>
        <begin position="24"/>
        <end position="482"/>
    </location>
</feature>
<dbReference type="Pfam" id="PF07690">
    <property type="entry name" value="MFS_1"/>
    <property type="match status" value="1"/>
</dbReference>
<evidence type="ECO:0000313" key="8">
    <source>
        <dbReference type="EMBL" id="ORE06470.1"/>
    </source>
</evidence>
<feature type="transmembrane region" description="Helical" evidence="6">
    <location>
        <begin position="387"/>
        <end position="406"/>
    </location>
</feature>